<organism evidence="3 4">
    <name type="scientific">Kibdelosporangium aridum</name>
    <dbReference type="NCBI Taxonomy" id="2030"/>
    <lineage>
        <taxon>Bacteria</taxon>
        <taxon>Bacillati</taxon>
        <taxon>Actinomycetota</taxon>
        <taxon>Actinomycetes</taxon>
        <taxon>Pseudonocardiales</taxon>
        <taxon>Pseudonocardiaceae</taxon>
        <taxon>Kibdelosporangium</taxon>
    </lineage>
</organism>
<dbReference type="Gene3D" id="3.40.50.12780">
    <property type="entry name" value="N-terminal domain of ligase-like"/>
    <property type="match status" value="1"/>
</dbReference>
<dbReference type="EMBL" id="FWXV01000003">
    <property type="protein sequence ID" value="SMD05882.1"/>
    <property type="molecule type" value="Genomic_DNA"/>
</dbReference>
<evidence type="ECO:0000313" key="3">
    <source>
        <dbReference type="EMBL" id="SMD05882.1"/>
    </source>
</evidence>
<dbReference type="InterPro" id="IPR025110">
    <property type="entry name" value="AMP-bd_C"/>
</dbReference>
<accession>A0A1Y5XMB0</accession>
<dbReference type="PANTHER" id="PTHR45527:SF1">
    <property type="entry name" value="FATTY ACID SYNTHASE"/>
    <property type="match status" value="1"/>
</dbReference>
<protein>
    <submittedName>
        <fullName evidence="3">Amino acid adenylation domain-containing protein</fullName>
    </submittedName>
</protein>
<dbReference type="RefSeq" id="WP_235038731.1">
    <property type="nucleotide sequence ID" value="NZ_FWXV01000003.1"/>
</dbReference>
<dbReference type="Pfam" id="PF00501">
    <property type="entry name" value="AMP-binding"/>
    <property type="match status" value="1"/>
</dbReference>
<evidence type="ECO:0000259" key="2">
    <source>
        <dbReference type="Pfam" id="PF13193"/>
    </source>
</evidence>
<feature type="domain" description="AMP-dependent synthetase/ligase" evidence="1">
    <location>
        <begin position="9"/>
        <end position="350"/>
    </location>
</feature>
<dbReference type="SUPFAM" id="SSF56801">
    <property type="entry name" value="Acetyl-CoA synthetase-like"/>
    <property type="match status" value="1"/>
</dbReference>
<dbReference type="GO" id="GO:0031177">
    <property type="term" value="F:phosphopantetheine binding"/>
    <property type="evidence" value="ECO:0007669"/>
    <property type="project" value="TreeGrafter"/>
</dbReference>
<keyword evidence="4" id="KW-1185">Reference proteome</keyword>
<gene>
    <name evidence="3" type="ORF">SAMN05661093_04021</name>
</gene>
<dbReference type="Proteomes" id="UP000192674">
    <property type="component" value="Unassembled WGS sequence"/>
</dbReference>
<dbReference type="GO" id="GO:0005737">
    <property type="term" value="C:cytoplasm"/>
    <property type="evidence" value="ECO:0007669"/>
    <property type="project" value="TreeGrafter"/>
</dbReference>
<reference evidence="3 4" key="1">
    <citation type="submission" date="2017-04" db="EMBL/GenBank/DDBJ databases">
        <authorList>
            <person name="Afonso C.L."/>
            <person name="Miller P.J."/>
            <person name="Scott M.A."/>
            <person name="Spackman E."/>
            <person name="Goraichik I."/>
            <person name="Dimitrov K.M."/>
            <person name="Suarez D.L."/>
            <person name="Swayne D.E."/>
        </authorList>
    </citation>
    <scope>NUCLEOTIDE SEQUENCE [LARGE SCALE GENOMIC DNA]</scope>
    <source>
        <strain evidence="3 4">DSM 43828</strain>
    </source>
</reference>
<evidence type="ECO:0000313" key="4">
    <source>
        <dbReference type="Proteomes" id="UP000192674"/>
    </source>
</evidence>
<dbReference type="Gene3D" id="3.30.300.30">
    <property type="match status" value="1"/>
</dbReference>
<dbReference type="InterPro" id="IPR042099">
    <property type="entry name" value="ANL_N_sf"/>
</dbReference>
<dbReference type="PANTHER" id="PTHR45527">
    <property type="entry name" value="NONRIBOSOMAL PEPTIDE SYNTHETASE"/>
    <property type="match status" value="1"/>
</dbReference>
<dbReference type="GO" id="GO:0044550">
    <property type="term" value="P:secondary metabolite biosynthetic process"/>
    <property type="evidence" value="ECO:0007669"/>
    <property type="project" value="TreeGrafter"/>
</dbReference>
<dbReference type="Pfam" id="PF13193">
    <property type="entry name" value="AMP-binding_C"/>
    <property type="match status" value="1"/>
</dbReference>
<sequence length="500" mass="55483">MNKTLYQWFADTADRLPHEPALEVRGAAVTYQELRDLAEALAERIVREHGEVPGRVALQASRSLVAFVGYLAVQRLGAAVVPLNPSHPTERNQTVFRMTSPDVLLADTARPTLHVESTVVSVSDEDLASKPVGELSPYRPVVEDLAYILFTSGSTGVPKGVPIRHFQVSPYLARHIERYQVGPGCRMSHTFDLTFDPSLWDLFVTWGGGGTLVVPQKVDLLSPVDYIVNEQITHWYSVPSVLSISRTLGNSVPEGAVTSLRYSIFVGEPLTYRHCAAWRKLAPGTVIENVYGPTEMSVTCTAYALPADPAQWPETSNDTMPIGAVDESLDYLLTDDGELCLRGQQRFDGYVDPAENIGRFLTVDDTGVQIYDGAGELTDKHYYRTGDRISIENGHWVHRGRLDNQVKVRGHRVELGEVEAVMLRHDGVREAIVVAVRESDELALVAVHTGQPLDAAEFMLWLRKRIPVHLVPRRFLRLEALPLNANGKADRRAVAELVTR</sequence>
<dbReference type="AlphaFoldDB" id="A0A1Y5XMB0"/>
<proteinExistence type="predicted"/>
<dbReference type="InterPro" id="IPR045851">
    <property type="entry name" value="AMP-bd_C_sf"/>
</dbReference>
<evidence type="ECO:0000259" key="1">
    <source>
        <dbReference type="Pfam" id="PF00501"/>
    </source>
</evidence>
<dbReference type="InterPro" id="IPR000873">
    <property type="entry name" value="AMP-dep_synth/lig_dom"/>
</dbReference>
<name>A0A1Y5XMB0_KIBAR</name>
<dbReference type="InterPro" id="IPR020845">
    <property type="entry name" value="AMP-binding_CS"/>
</dbReference>
<dbReference type="PROSITE" id="PS00455">
    <property type="entry name" value="AMP_BINDING"/>
    <property type="match status" value="1"/>
</dbReference>
<dbReference type="GO" id="GO:0043041">
    <property type="term" value="P:amino acid activation for nonribosomal peptide biosynthetic process"/>
    <property type="evidence" value="ECO:0007669"/>
    <property type="project" value="TreeGrafter"/>
</dbReference>
<feature type="domain" description="AMP-binding enzyme C-terminal" evidence="2">
    <location>
        <begin position="417"/>
        <end position="488"/>
    </location>
</feature>